<proteinExistence type="predicted"/>
<organism evidence="1 2">
    <name type="scientific">Chitinophaga varians</name>
    <dbReference type="NCBI Taxonomy" id="2202339"/>
    <lineage>
        <taxon>Bacteria</taxon>
        <taxon>Pseudomonadati</taxon>
        <taxon>Bacteroidota</taxon>
        <taxon>Chitinophagia</taxon>
        <taxon>Chitinophagales</taxon>
        <taxon>Chitinophagaceae</taxon>
        <taxon>Chitinophaga</taxon>
    </lineage>
</organism>
<accession>A0A847S464</accession>
<dbReference type="EMBL" id="JABAIA010000003">
    <property type="protein sequence ID" value="NLR67647.1"/>
    <property type="molecule type" value="Genomic_DNA"/>
</dbReference>
<comment type="caution">
    <text evidence="1">The sequence shown here is derived from an EMBL/GenBank/DDBJ whole genome shotgun (WGS) entry which is preliminary data.</text>
</comment>
<reference evidence="1 2" key="1">
    <citation type="submission" date="2020-04" db="EMBL/GenBank/DDBJ databases">
        <authorList>
            <person name="Yin C."/>
        </authorList>
    </citation>
    <scope>NUCLEOTIDE SEQUENCE [LARGE SCALE GENOMIC DNA]</scope>
    <source>
        <strain evidence="1 2">Ae27</strain>
    </source>
</reference>
<evidence type="ECO:0000313" key="2">
    <source>
        <dbReference type="Proteomes" id="UP000570474"/>
    </source>
</evidence>
<name>A0A847S464_9BACT</name>
<keyword evidence="2" id="KW-1185">Reference proteome</keyword>
<sequence length="662" mass="74302">MLNSTAEYLPAYKAWFSDPTQTDDVQIQEIDKTIAYLNTPDEAHLIALASNQLLPVPRSDFAFPASRITINYPGKDPILLRLYPTDTGVISAPFAIDTLGYFKAGQTFTFEITLVDKYKELVLDHFNKTHGYFQRDGEKNWHQLMKTLLLHTLLMDSVTAIMQDHADGKINDAAYKDSIQKRCTRINQVDKLLTQLKDSDNNRWLASWLWYTGGRPRFNPFDFSDGQPLKSYAAINLKADTSQYFDSFITAVNNAIEQQRLHPGPGSPDTILMLIEKKKQGEVKLVDKSASLSFIEKQNNKADAFSQSEKVLYKGVLLISTKDQLRYTRYHDRQKGYILSQKSPRDYPEDYAMHIGLVNIPGNKIVTLEQRLSDFTEKAEFSTQLQESLGALSTGKSTVTDAAKVITAFLATAENTAALHAVIKKAAAMGGAAPCIYAAQHTWELYHFVKTKYNGDLPVPEKLTPQTDSSQYQYTTILAGQDDKAAPFTNEYSIIERLASDTSKKQIAKGFHYNVGKLRSFAIGAGLAFGFSQVRQVNVDSVGALSTTTDAARAKFIVGLKYYPFKTFLRDNGICPRWPERRFSLFGGFEVLDPLNNLYLGIGYDIVPGLNVNAGANFYRQNYYRIQNDRILDKATRMPAVGYLAVTLDPEVVVDLIKLMAK</sequence>
<gene>
    <name evidence="1" type="ORF">HGH92_25305</name>
</gene>
<evidence type="ECO:0000313" key="1">
    <source>
        <dbReference type="EMBL" id="NLR67647.1"/>
    </source>
</evidence>
<protein>
    <submittedName>
        <fullName evidence="1">Uncharacterized protein</fullName>
    </submittedName>
</protein>
<dbReference type="AlphaFoldDB" id="A0A847S464"/>
<dbReference type="RefSeq" id="WP_168873596.1">
    <property type="nucleotide sequence ID" value="NZ_JABAIA010000003.1"/>
</dbReference>
<dbReference type="Proteomes" id="UP000570474">
    <property type="component" value="Unassembled WGS sequence"/>
</dbReference>